<proteinExistence type="inferred from homology"/>
<dbReference type="Pfam" id="PF05700">
    <property type="entry name" value="BCAS2"/>
    <property type="match status" value="1"/>
</dbReference>
<dbReference type="Proteomes" id="UP000327013">
    <property type="component" value="Unassembled WGS sequence"/>
</dbReference>
<dbReference type="EMBL" id="VIBQ01000066">
    <property type="protein sequence ID" value="KAB8576175.1"/>
    <property type="molecule type" value="Genomic_DNA"/>
</dbReference>
<evidence type="ECO:0000313" key="8">
    <source>
        <dbReference type="Proteomes" id="UP000327013"/>
    </source>
</evidence>
<keyword evidence="3" id="KW-0507">mRNA processing</keyword>
<organism evidence="7 8">
    <name type="scientific">Carpinus fangiana</name>
    <dbReference type="NCBI Taxonomy" id="176857"/>
    <lineage>
        <taxon>Eukaryota</taxon>
        <taxon>Viridiplantae</taxon>
        <taxon>Streptophyta</taxon>
        <taxon>Embryophyta</taxon>
        <taxon>Tracheophyta</taxon>
        <taxon>Spermatophyta</taxon>
        <taxon>Magnoliopsida</taxon>
        <taxon>eudicotyledons</taxon>
        <taxon>Gunneridae</taxon>
        <taxon>Pentapetalae</taxon>
        <taxon>rosids</taxon>
        <taxon>fabids</taxon>
        <taxon>Fagales</taxon>
        <taxon>Betulaceae</taxon>
        <taxon>Carpinus</taxon>
    </lineage>
</organism>
<dbReference type="GO" id="GO:0006397">
    <property type="term" value="P:mRNA processing"/>
    <property type="evidence" value="ECO:0007669"/>
    <property type="project" value="UniProtKB-KW"/>
</dbReference>
<dbReference type="GO" id="GO:0071013">
    <property type="term" value="C:catalytic step 2 spliceosome"/>
    <property type="evidence" value="ECO:0007669"/>
    <property type="project" value="TreeGrafter"/>
</dbReference>
<protein>
    <recommendedName>
        <fullName evidence="9">Breast carcinoma amplified sequence 2</fullName>
    </recommendedName>
</protein>
<dbReference type="GO" id="GO:0071011">
    <property type="term" value="C:precatalytic spliceosome"/>
    <property type="evidence" value="ECO:0007669"/>
    <property type="project" value="TreeGrafter"/>
</dbReference>
<dbReference type="PANTHER" id="PTHR13296:SF0">
    <property type="entry name" value="PRE-MRNA-SPLICING FACTOR SPF27"/>
    <property type="match status" value="1"/>
</dbReference>
<gene>
    <name evidence="7" type="ORF">FH972_025703</name>
</gene>
<dbReference type="PANTHER" id="PTHR13296">
    <property type="entry name" value="BCAS2 PROTEIN"/>
    <property type="match status" value="1"/>
</dbReference>
<dbReference type="AlphaFoldDB" id="A0A5N6L2D9"/>
<dbReference type="GO" id="GO:0008380">
    <property type="term" value="P:RNA splicing"/>
    <property type="evidence" value="ECO:0007669"/>
    <property type="project" value="UniProtKB-KW"/>
</dbReference>
<evidence type="ECO:0000256" key="2">
    <source>
        <dbReference type="ARBA" id="ARBA00010788"/>
    </source>
</evidence>
<evidence type="ECO:0000256" key="4">
    <source>
        <dbReference type="ARBA" id="ARBA00022728"/>
    </source>
</evidence>
<accession>A0A5N6L2D9</accession>
<dbReference type="InterPro" id="IPR008409">
    <property type="entry name" value="SPF27"/>
</dbReference>
<sequence length="216" mass="23820">MPLIESGHDELAHIDITLTEADLIAARTTLAEELDASASKDALHPSIPATDYTPNFPSLTSTAHDQIASTGKPRPEGEGISLARYEEPDAPESTDTLEQYTQWDKTLSAAYTSQSYLSQRALNLSLLERYGKNSWLISNAQVEDDLHTLERELKTAKDQGFVVDEERRHRQQGVRGEMEALQQSWQESLGRAIEAEVAGAQLHQEILAARRAGAAP</sequence>
<comment type="caution">
    <text evidence="7">The sequence shown here is derived from an EMBL/GenBank/DDBJ whole genome shotgun (WGS) entry which is preliminary data.</text>
</comment>
<evidence type="ECO:0000313" key="7">
    <source>
        <dbReference type="EMBL" id="KAB8576175.1"/>
    </source>
</evidence>
<reference evidence="7 8" key="1">
    <citation type="submission" date="2019-06" db="EMBL/GenBank/DDBJ databases">
        <title>A chromosomal-level reference genome of Carpinus fangiana (Coryloideae, Betulaceae).</title>
        <authorList>
            <person name="Yang X."/>
            <person name="Wang Z."/>
            <person name="Zhang L."/>
            <person name="Hao G."/>
            <person name="Liu J."/>
            <person name="Yang Y."/>
        </authorList>
    </citation>
    <scope>NUCLEOTIDE SEQUENCE [LARGE SCALE GENOMIC DNA]</scope>
    <source>
        <strain evidence="7">Cfa_2016G</strain>
        <tissue evidence="7">Leaf</tissue>
    </source>
</reference>
<keyword evidence="5" id="KW-0508">mRNA splicing</keyword>
<keyword evidence="8" id="KW-1185">Reference proteome</keyword>
<name>A0A5N6L2D9_9ROSI</name>
<evidence type="ECO:0000256" key="5">
    <source>
        <dbReference type="ARBA" id="ARBA00023187"/>
    </source>
</evidence>
<comment type="subcellular location">
    <subcellularLocation>
        <location evidence="1">Nucleus</location>
    </subcellularLocation>
</comment>
<evidence type="ECO:0000256" key="1">
    <source>
        <dbReference type="ARBA" id="ARBA00004123"/>
    </source>
</evidence>
<dbReference type="GO" id="GO:0000974">
    <property type="term" value="C:Prp19 complex"/>
    <property type="evidence" value="ECO:0007669"/>
    <property type="project" value="TreeGrafter"/>
</dbReference>
<evidence type="ECO:0008006" key="9">
    <source>
        <dbReference type="Google" id="ProtNLM"/>
    </source>
</evidence>
<evidence type="ECO:0000256" key="6">
    <source>
        <dbReference type="ARBA" id="ARBA00023242"/>
    </source>
</evidence>
<keyword evidence="6" id="KW-0539">Nucleus</keyword>
<keyword evidence="4" id="KW-0747">Spliceosome</keyword>
<dbReference type="OrthoDB" id="205794at2759"/>
<evidence type="ECO:0000256" key="3">
    <source>
        <dbReference type="ARBA" id="ARBA00022664"/>
    </source>
</evidence>
<comment type="similarity">
    <text evidence="2">Belongs to the SPF27 family.</text>
</comment>